<sequence length="117" mass="13195">MKYFYPTSLLISLAAAIPREETCQMDMNTNHLIDIYAPCMKDCGSISRNCTHQAGIATNTCMHDMMTCMLKCQKHVYPSVLMPAADCTITAMDEMAENISMDMIQSHLSNCMKMKMH</sequence>
<dbReference type="Proteomes" id="UP001147733">
    <property type="component" value="Unassembled WGS sequence"/>
</dbReference>
<evidence type="ECO:0000313" key="2">
    <source>
        <dbReference type="Proteomes" id="UP001147733"/>
    </source>
</evidence>
<comment type="caution">
    <text evidence="1">The sequence shown here is derived from an EMBL/GenBank/DDBJ whole genome shotgun (WGS) entry which is preliminary data.</text>
</comment>
<gene>
    <name evidence="1" type="ORF">N7469_004945</name>
</gene>
<dbReference type="OrthoDB" id="4263735at2759"/>
<keyword evidence="2" id="KW-1185">Reference proteome</keyword>
<name>A0A9W9TRA1_PENCI</name>
<dbReference type="RefSeq" id="XP_056503277.1">
    <property type="nucleotide sequence ID" value="XM_056643865.1"/>
</dbReference>
<dbReference type="AlphaFoldDB" id="A0A9W9TRA1"/>
<reference evidence="1" key="1">
    <citation type="submission" date="2022-11" db="EMBL/GenBank/DDBJ databases">
        <authorList>
            <person name="Petersen C."/>
        </authorList>
    </citation>
    <scope>NUCLEOTIDE SEQUENCE</scope>
    <source>
        <strain evidence="1">IBT 23319</strain>
    </source>
</reference>
<accession>A0A9W9TRA1</accession>
<proteinExistence type="predicted"/>
<protein>
    <submittedName>
        <fullName evidence="1">Uncharacterized protein</fullName>
    </submittedName>
</protein>
<organism evidence="1 2">
    <name type="scientific">Penicillium citrinum</name>
    <dbReference type="NCBI Taxonomy" id="5077"/>
    <lineage>
        <taxon>Eukaryota</taxon>
        <taxon>Fungi</taxon>
        <taxon>Dikarya</taxon>
        <taxon>Ascomycota</taxon>
        <taxon>Pezizomycotina</taxon>
        <taxon>Eurotiomycetes</taxon>
        <taxon>Eurotiomycetidae</taxon>
        <taxon>Eurotiales</taxon>
        <taxon>Aspergillaceae</taxon>
        <taxon>Penicillium</taxon>
    </lineage>
</organism>
<reference evidence="1" key="2">
    <citation type="journal article" date="2023" name="IMA Fungus">
        <title>Comparative genomic study of the Penicillium genus elucidates a diverse pangenome and 15 lateral gene transfer events.</title>
        <authorList>
            <person name="Petersen C."/>
            <person name="Sorensen T."/>
            <person name="Nielsen M.R."/>
            <person name="Sondergaard T.E."/>
            <person name="Sorensen J.L."/>
            <person name="Fitzpatrick D.A."/>
            <person name="Frisvad J.C."/>
            <person name="Nielsen K.L."/>
        </authorList>
    </citation>
    <scope>NUCLEOTIDE SEQUENCE</scope>
    <source>
        <strain evidence="1">IBT 23319</strain>
    </source>
</reference>
<dbReference type="EMBL" id="JAPQKT010000003">
    <property type="protein sequence ID" value="KAJ5235777.1"/>
    <property type="molecule type" value="Genomic_DNA"/>
</dbReference>
<dbReference type="GeneID" id="81383032"/>
<evidence type="ECO:0000313" key="1">
    <source>
        <dbReference type="EMBL" id="KAJ5235777.1"/>
    </source>
</evidence>